<dbReference type="PROSITE" id="PS50262">
    <property type="entry name" value="G_PROTEIN_RECEP_F1_2"/>
    <property type="match status" value="1"/>
</dbReference>
<keyword evidence="3 8" id="KW-1133">Transmembrane helix</keyword>
<feature type="transmembrane region" description="Helical" evidence="8">
    <location>
        <begin position="53"/>
        <end position="78"/>
    </location>
</feature>
<keyword evidence="5 8" id="KW-0472">Membrane</keyword>
<dbReference type="Gene3D" id="1.20.1070.10">
    <property type="entry name" value="Rhodopsin 7-helix transmembrane proteins"/>
    <property type="match status" value="1"/>
</dbReference>
<evidence type="ECO:0000256" key="8">
    <source>
        <dbReference type="SAM" id="Phobius"/>
    </source>
</evidence>
<dbReference type="PRINTS" id="PR00237">
    <property type="entry name" value="GPCRRHODOPSN"/>
</dbReference>
<feature type="transmembrane region" description="Helical" evidence="8">
    <location>
        <begin position="12"/>
        <end position="41"/>
    </location>
</feature>
<keyword evidence="11" id="KW-1185">Reference proteome</keyword>
<evidence type="ECO:0000256" key="2">
    <source>
        <dbReference type="ARBA" id="ARBA00022692"/>
    </source>
</evidence>
<dbReference type="AlphaFoldDB" id="A0A9W9YYF2"/>
<dbReference type="InterPro" id="IPR000276">
    <property type="entry name" value="GPCR_Rhodpsn"/>
</dbReference>
<accession>A0A9W9YYF2</accession>
<feature type="transmembrane region" description="Helical" evidence="8">
    <location>
        <begin position="241"/>
        <end position="260"/>
    </location>
</feature>
<protein>
    <recommendedName>
        <fullName evidence="9">G-protein coupled receptors family 1 profile domain-containing protein</fullName>
    </recommendedName>
</protein>
<evidence type="ECO:0000313" key="10">
    <source>
        <dbReference type="EMBL" id="KAJ7371722.1"/>
    </source>
</evidence>
<dbReference type="CDD" id="cd00637">
    <property type="entry name" value="7tm_classA_rhodopsin-like"/>
    <property type="match status" value="1"/>
</dbReference>
<evidence type="ECO:0000256" key="3">
    <source>
        <dbReference type="ARBA" id="ARBA00022989"/>
    </source>
</evidence>
<keyword evidence="7" id="KW-0807">Transducer</keyword>
<evidence type="ECO:0000256" key="4">
    <source>
        <dbReference type="ARBA" id="ARBA00023040"/>
    </source>
</evidence>
<dbReference type="InterPro" id="IPR017452">
    <property type="entry name" value="GPCR_Rhodpsn_7TM"/>
</dbReference>
<feature type="transmembrane region" description="Helical" evidence="8">
    <location>
        <begin position="132"/>
        <end position="149"/>
    </location>
</feature>
<comment type="caution">
    <text evidence="10">The sequence shown here is derived from an EMBL/GenBank/DDBJ whole genome shotgun (WGS) entry which is preliminary data.</text>
</comment>
<keyword evidence="6" id="KW-0675">Receptor</keyword>
<dbReference type="OrthoDB" id="6435638at2759"/>
<organism evidence="10 11">
    <name type="scientific">Desmophyllum pertusum</name>
    <dbReference type="NCBI Taxonomy" id="174260"/>
    <lineage>
        <taxon>Eukaryota</taxon>
        <taxon>Metazoa</taxon>
        <taxon>Cnidaria</taxon>
        <taxon>Anthozoa</taxon>
        <taxon>Hexacorallia</taxon>
        <taxon>Scleractinia</taxon>
        <taxon>Caryophylliina</taxon>
        <taxon>Caryophylliidae</taxon>
        <taxon>Desmophyllum</taxon>
    </lineage>
</organism>
<keyword evidence="4" id="KW-0297">G-protein coupled receptor</keyword>
<dbReference type="Pfam" id="PF00001">
    <property type="entry name" value="7tm_1"/>
    <property type="match status" value="1"/>
</dbReference>
<proteinExistence type="predicted"/>
<evidence type="ECO:0000256" key="7">
    <source>
        <dbReference type="ARBA" id="ARBA00023224"/>
    </source>
</evidence>
<dbReference type="InterPro" id="IPR050125">
    <property type="entry name" value="GPCR_opsins"/>
</dbReference>
<feature type="transmembrane region" description="Helical" evidence="8">
    <location>
        <begin position="181"/>
        <end position="203"/>
    </location>
</feature>
<dbReference type="PANTHER" id="PTHR24240">
    <property type="entry name" value="OPSIN"/>
    <property type="match status" value="1"/>
</dbReference>
<feature type="domain" description="G-protein coupled receptors family 1 profile" evidence="9">
    <location>
        <begin position="32"/>
        <end position="293"/>
    </location>
</feature>
<feature type="transmembrane region" description="Helical" evidence="8">
    <location>
        <begin position="90"/>
        <end position="111"/>
    </location>
</feature>
<dbReference type="Proteomes" id="UP001163046">
    <property type="component" value="Unassembled WGS sequence"/>
</dbReference>
<evidence type="ECO:0000256" key="5">
    <source>
        <dbReference type="ARBA" id="ARBA00023136"/>
    </source>
</evidence>
<gene>
    <name evidence="10" type="ORF">OS493_023057</name>
</gene>
<evidence type="ECO:0000256" key="1">
    <source>
        <dbReference type="ARBA" id="ARBA00004141"/>
    </source>
</evidence>
<evidence type="ECO:0000256" key="6">
    <source>
        <dbReference type="ARBA" id="ARBA00023170"/>
    </source>
</evidence>
<dbReference type="SUPFAM" id="SSF81321">
    <property type="entry name" value="Family A G protein-coupled receptor-like"/>
    <property type="match status" value="1"/>
</dbReference>
<name>A0A9W9YYF2_9CNID</name>
<dbReference type="EMBL" id="MU826842">
    <property type="protein sequence ID" value="KAJ7371722.1"/>
    <property type="molecule type" value="Genomic_DNA"/>
</dbReference>
<reference evidence="10" key="1">
    <citation type="submission" date="2023-01" db="EMBL/GenBank/DDBJ databases">
        <title>Genome assembly of the deep-sea coral Lophelia pertusa.</title>
        <authorList>
            <person name="Herrera S."/>
            <person name="Cordes E."/>
        </authorList>
    </citation>
    <scope>NUCLEOTIDE SEQUENCE</scope>
    <source>
        <strain evidence="10">USNM1676648</strain>
        <tissue evidence="10">Polyp</tissue>
    </source>
</reference>
<dbReference type="GO" id="GO:0016020">
    <property type="term" value="C:membrane"/>
    <property type="evidence" value="ECO:0007669"/>
    <property type="project" value="UniProtKB-SubCell"/>
</dbReference>
<comment type="subcellular location">
    <subcellularLocation>
        <location evidence="1">Membrane</location>
        <topology evidence="1">Multi-pass membrane protein</topology>
    </subcellularLocation>
</comment>
<sequence length="336" mass="38094">MMSSLDLPDRSLAVVIIEATVCLAMTIISITGNTLVCLAVYKNPKLRSTTNLYIIALAASDLLCATVEMPLASAVLITGRWDFGDALCQIQGFVDVFVTYTTPATMGLTAFNRYTRIVKTHNYNKIFSPRRSKIWLSCVWLSLAFYLLIGRVTNLNRFEFIPGYAVCSVSFASRERKFAHYFYVFGLFSVLPFFIACISYYKVFRKLRQHNRQVGPSLALEDTNNPRTGRISVQEINISRTLSYVAAGFLFCWIPLWSFACWKRSSPETAPRVVELFVSLMLFLSASINPFIYTATSGVFRGEFCKLLCWWKVARIAPVKRKANNEVEQQQDEANV</sequence>
<keyword evidence="2 8" id="KW-0812">Transmembrane</keyword>
<dbReference type="SMART" id="SM01381">
    <property type="entry name" value="7TM_GPCR_Srsx"/>
    <property type="match status" value="1"/>
</dbReference>
<evidence type="ECO:0000259" key="9">
    <source>
        <dbReference type="PROSITE" id="PS50262"/>
    </source>
</evidence>
<dbReference type="GO" id="GO:0004930">
    <property type="term" value="F:G protein-coupled receptor activity"/>
    <property type="evidence" value="ECO:0007669"/>
    <property type="project" value="UniProtKB-KW"/>
</dbReference>
<evidence type="ECO:0000313" key="11">
    <source>
        <dbReference type="Proteomes" id="UP001163046"/>
    </source>
</evidence>
<feature type="transmembrane region" description="Helical" evidence="8">
    <location>
        <begin position="272"/>
        <end position="292"/>
    </location>
</feature>